<dbReference type="GO" id="GO:0003723">
    <property type="term" value="F:RNA binding"/>
    <property type="evidence" value="ECO:0007669"/>
    <property type="project" value="InterPro"/>
</dbReference>
<dbReference type="InterPro" id="IPR011760">
    <property type="entry name" value="PsdUridine_synth_TruD_insert"/>
</dbReference>
<dbReference type="GO" id="GO:0005829">
    <property type="term" value="C:cytosol"/>
    <property type="evidence" value="ECO:0007669"/>
    <property type="project" value="TreeGrafter"/>
</dbReference>
<feature type="domain" description="TRUD" evidence="5">
    <location>
        <begin position="161"/>
        <end position="308"/>
    </location>
</feature>
<sequence>MDAVTDQDNIFLPYAHGVPQCRGMIRSCPEDFMVDEIPLVEPDGEGEHLLLHVEKRDSNTAWVAGTLARHAGVSRMDVSYAGLKDRHALTRQWFSIRLAGKPEPDWSAIESTEFRVLQTARHSRKLRVGALKGNRFRIRVRAFEGDEAALNATLNNITRDGIPNYFGEQRFGTDDGNLASARALFTGELKRVKREKRGFYLSAVRSLLFNKVLATRVTAGNWNRPLAGERMMLAGTRSSFPVASVDEEIMQRLECMDIHTSGPLWGRGESMVSGEVAELESAVLLPEQFWRDGLERFGLQMERRSLRVAVSDLTWDRRGDLLELDFSLPKGCFATTLLRECIDYHPAAIKPDQPCASEAVATPGGRQ</sequence>
<keyword evidence="2 4" id="KW-0819">tRNA processing</keyword>
<dbReference type="GO" id="GO:0031119">
    <property type="term" value="P:tRNA pseudouridine synthesis"/>
    <property type="evidence" value="ECO:0007669"/>
    <property type="project" value="UniProtKB-UniRule"/>
</dbReference>
<dbReference type="InterPro" id="IPR001656">
    <property type="entry name" value="PsdUridine_synth_TruD"/>
</dbReference>
<dbReference type="NCBIfam" id="TIGR00094">
    <property type="entry name" value="tRNA_TruD_broad"/>
    <property type="match status" value="1"/>
</dbReference>
<organism evidence="6 7">
    <name type="scientific">Sedimenticola selenatireducens</name>
    <dbReference type="NCBI Taxonomy" id="191960"/>
    <lineage>
        <taxon>Bacteria</taxon>
        <taxon>Pseudomonadati</taxon>
        <taxon>Pseudomonadota</taxon>
        <taxon>Gammaproteobacteria</taxon>
        <taxon>Chromatiales</taxon>
        <taxon>Sedimenticolaceae</taxon>
        <taxon>Sedimenticola</taxon>
    </lineage>
</organism>
<keyword evidence="3 4" id="KW-0413">Isomerase</keyword>
<dbReference type="EMBL" id="PKUN01000030">
    <property type="protein sequence ID" value="PLX59855.1"/>
    <property type="molecule type" value="Genomic_DNA"/>
</dbReference>
<accession>A0A2N6CS25</accession>
<evidence type="ECO:0000313" key="6">
    <source>
        <dbReference type="EMBL" id="PLX59855.1"/>
    </source>
</evidence>
<dbReference type="CDD" id="cd02575">
    <property type="entry name" value="PseudoU_synth_EcTruD"/>
    <property type="match status" value="1"/>
</dbReference>
<protein>
    <recommendedName>
        <fullName evidence="4">tRNA pseudouridine synthase D</fullName>
        <ecNumber evidence="4">5.4.99.27</ecNumber>
    </recommendedName>
    <alternativeName>
        <fullName evidence="4">tRNA pseudouridine(13) synthase</fullName>
    </alternativeName>
    <alternativeName>
        <fullName evidence="4">tRNA pseudouridylate synthase D</fullName>
    </alternativeName>
    <alternativeName>
        <fullName evidence="4">tRNA-uridine isomerase D</fullName>
    </alternativeName>
</protein>
<evidence type="ECO:0000256" key="2">
    <source>
        <dbReference type="ARBA" id="ARBA00022694"/>
    </source>
</evidence>
<dbReference type="InterPro" id="IPR050170">
    <property type="entry name" value="TruD_pseudoU_synthase"/>
</dbReference>
<dbReference type="EC" id="5.4.99.27" evidence="4"/>
<evidence type="ECO:0000313" key="7">
    <source>
        <dbReference type="Proteomes" id="UP000235015"/>
    </source>
</evidence>
<dbReference type="Gene3D" id="3.30.2340.10">
    <property type="entry name" value="TruD, insertion domain"/>
    <property type="match status" value="1"/>
</dbReference>
<dbReference type="InterPro" id="IPR042214">
    <property type="entry name" value="TruD_catalytic"/>
</dbReference>
<dbReference type="PANTHER" id="PTHR47811:SF1">
    <property type="entry name" value="TRNA PSEUDOURIDINE SYNTHASE D"/>
    <property type="match status" value="1"/>
</dbReference>
<comment type="function">
    <text evidence="4">Responsible for synthesis of pseudouridine from uracil-13 in transfer RNAs.</text>
</comment>
<dbReference type="STRING" id="1111735.GCA_000428045_03163"/>
<proteinExistence type="inferred from homology"/>
<dbReference type="PROSITE" id="PS50984">
    <property type="entry name" value="TRUD"/>
    <property type="match status" value="1"/>
</dbReference>
<dbReference type="NCBIfam" id="NF002153">
    <property type="entry name" value="PRK00984.1-2"/>
    <property type="match status" value="1"/>
</dbReference>
<dbReference type="Pfam" id="PF01142">
    <property type="entry name" value="TruD"/>
    <property type="match status" value="2"/>
</dbReference>
<comment type="similarity">
    <text evidence="1 4">Belongs to the pseudouridine synthase TruD family.</text>
</comment>
<dbReference type="InterPro" id="IPR020119">
    <property type="entry name" value="PsdUridine_synth_TruD_CS"/>
</dbReference>
<dbReference type="Gene3D" id="3.30.2350.20">
    <property type="entry name" value="TruD, catalytic domain"/>
    <property type="match status" value="1"/>
</dbReference>
<evidence type="ECO:0000256" key="1">
    <source>
        <dbReference type="ARBA" id="ARBA00007953"/>
    </source>
</evidence>
<dbReference type="InterPro" id="IPR043165">
    <property type="entry name" value="TruD_insert_sf"/>
</dbReference>
<evidence type="ECO:0000256" key="4">
    <source>
        <dbReference type="HAMAP-Rule" id="MF_01082"/>
    </source>
</evidence>
<evidence type="ECO:0000256" key="3">
    <source>
        <dbReference type="ARBA" id="ARBA00023235"/>
    </source>
</evidence>
<reference evidence="6 7" key="1">
    <citation type="submission" date="2017-11" db="EMBL/GenBank/DDBJ databases">
        <title>Genome-resolved metagenomics identifies genetic mobility, metabolic interactions, and unexpected diversity in perchlorate-reducing communities.</title>
        <authorList>
            <person name="Barnum T.P."/>
            <person name="Figueroa I.A."/>
            <person name="Carlstrom C.I."/>
            <person name="Lucas L.N."/>
            <person name="Engelbrektson A.L."/>
            <person name="Coates J.D."/>
        </authorList>
    </citation>
    <scope>NUCLEOTIDE SEQUENCE [LARGE SCALE GENOMIC DNA]</scope>
    <source>
        <strain evidence="6">BM301</strain>
    </source>
</reference>
<dbReference type="PANTHER" id="PTHR47811">
    <property type="entry name" value="TRNA PSEUDOURIDINE SYNTHASE D"/>
    <property type="match status" value="1"/>
</dbReference>
<comment type="caution">
    <text evidence="6">The sequence shown here is derived from an EMBL/GenBank/DDBJ whole genome shotgun (WGS) entry which is preliminary data.</text>
</comment>
<dbReference type="GO" id="GO:0160150">
    <property type="term" value="F:tRNA pseudouridine(13) synthase activity"/>
    <property type="evidence" value="ECO:0007669"/>
    <property type="project" value="UniProtKB-EC"/>
</dbReference>
<dbReference type="AlphaFoldDB" id="A0A2N6CS25"/>
<dbReference type="Proteomes" id="UP000235015">
    <property type="component" value="Unassembled WGS sequence"/>
</dbReference>
<name>A0A2N6CS25_9GAMM</name>
<evidence type="ECO:0000259" key="5">
    <source>
        <dbReference type="PROSITE" id="PS50984"/>
    </source>
</evidence>
<feature type="active site" description="Nucleophile" evidence="4">
    <location>
        <position position="85"/>
    </location>
</feature>
<dbReference type="SUPFAM" id="SSF55120">
    <property type="entry name" value="Pseudouridine synthase"/>
    <property type="match status" value="1"/>
</dbReference>
<dbReference type="PROSITE" id="PS01268">
    <property type="entry name" value="UPF0024"/>
    <property type="match status" value="1"/>
</dbReference>
<gene>
    <name evidence="4" type="primary">truD</name>
    <name evidence="6" type="ORF">C0630_18270</name>
</gene>
<dbReference type="InterPro" id="IPR020103">
    <property type="entry name" value="PsdUridine_synth_cat_dom_sf"/>
</dbReference>
<dbReference type="HAMAP" id="MF_01082">
    <property type="entry name" value="TruD"/>
    <property type="match status" value="1"/>
</dbReference>
<comment type="catalytic activity">
    <reaction evidence="4">
        <text>uridine(13) in tRNA = pseudouridine(13) in tRNA</text>
        <dbReference type="Rhea" id="RHEA:42540"/>
        <dbReference type="Rhea" id="RHEA-COMP:10105"/>
        <dbReference type="Rhea" id="RHEA-COMP:10106"/>
        <dbReference type="ChEBI" id="CHEBI:65314"/>
        <dbReference type="ChEBI" id="CHEBI:65315"/>
        <dbReference type="EC" id="5.4.99.27"/>
    </reaction>
</comment>